<reference evidence="3" key="1">
    <citation type="journal article" date="2013" name="Nature">
        <title>Pan genome of the phytoplankton Emiliania underpins its global distribution.</title>
        <authorList>
            <person name="Read B.A."/>
            <person name="Kegel J."/>
            <person name="Klute M.J."/>
            <person name="Kuo A."/>
            <person name="Lefebvre S.C."/>
            <person name="Maumus F."/>
            <person name="Mayer C."/>
            <person name="Miller J."/>
            <person name="Monier A."/>
            <person name="Salamov A."/>
            <person name="Young J."/>
            <person name="Aguilar M."/>
            <person name="Claverie J.M."/>
            <person name="Frickenhaus S."/>
            <person name="Gonzalez K."/>
            <person name="Herman E.K."/>
            <person name="Lin Y.C."/>
            <person name="Napier J."/>
            <person name="Ogata H."/>
            <person name="Sarno A.F."/>
            <person name="Shmutz J."/>
            <person name="Schroeder D."/>
            <person name="de Vargas C."/>
            <person name="Verret F."/>
            <person name="von Dassow P."/>
            <person name="Valentin K."/>
            <person name="Van de Peer Y."/>
            <person name="Wheeler G."/>
            <person name="Dacks J.B."/>
            <person name="Delwiche C.F."/>
            <person name="Dyhrman S.T."/>
            <person name="Glockner G."/>
            <person name="John U."/>
            <person name="Richards T."/>
            <person name="Worden A.Z."/>
            <person name="Zhang X."/>
            <person name="Grigoriev I.V."/>
            <person name="Allen A.E."/>
            <person name="Bidle K."/>
            <person name="Borodovsky M."/>
            <person name="Bowler C."/>
            <person name="Brownlee C."/>
            <person name="Cock J.M."/>
            <person name="Elias M."/>
            <person name="Gladyshev V.N."/>
            <person name="Groth M."/>
            <person name="Guda C."/>
            <person name="Hadaegh A."/>
            <person name="Iglesias-Rodriguez M.D."/>
            <person name="Jenkins J."/>
            <person name="Jones B.M."/>
            <person name="Lawson T."/>
            <person name="Leese F."/>
            <person name="Lindquist E."/>
            <person name="Lobanov A."/>
            <person name="Lomsadze A."/>
            <person name="Malik S.B."/>
            <person name="Marsh M.E."/>
            <person name="Mackinder L."/>
            <person name="Mock T."/>
            <person name="Mueller-Roeber B."/>
            <person name="Pagarete A."/>
            <person name="Parker M."/>
            <person name="Probert I."/>
            <person name="Quesneville H."/>
            <person name="Raines C."/>
            <person name="Rensing S.A."/>
            <person name="Riano-Pachon D.M."/>
            <person name="Richier S."/>
            <person name="Rokitta S."/>
            <person name="Shiraiwa Y."/>
            <person name="Soanes D.M."/>
            <person name="van der Giezen M."/>
            <person name="Wahlund T.M."/>
            <person name="Williams B."/>
            <person name="Wilson W."/>
            <person name="Wolfe G."/>
            <person name="Wurch L.L."/>
        </authorList>
    </citation>
    <scope>NUCLEOTIDE SEQUENCE</scope>
</reference>
<dbReference type="KEGG" id="ehx:EMIHUDRAFT_440058"/>
<dbReference type="HOGENOM" id="CLU_1809824_0_0_1"/>
<feature type="region of interest" description="Disordered" evidence="1">
    <location>
        <begin position="84"/>
        <end position="103"/>
    </location>
</feature>
<dbReference type="AlphaFoldDB" id="A0A0D3KS10"/>
<dbReference type="EnsemblProtists" id="EOD38545">
    <property type="protein sequence ID" value="EOD38545"/>
    <property type="gene ID" value="EMIHUDRAFT_440058"/>
</dbReference>
<dbReference type="GeneID" id="17283815"/>
<dbReference type="Proteomes" id="UP000013827">
    <property type="component" value="Unassembled WGS sequence"/>
</dbReference>
<reference evidence="2" key="2">
    <citation type="submission" date="2024-10" db="UniProtKB">
        <authorList>
            <consortium name="EnsemblProtists"/>
        </authorList>
    </citation>
    <scope>IDENTIFICATION</scope>
</reference>
<evidence type="ECO:0000256" key="1">
    <source>
        <dbReference type="SAM" id="MobiDB-lite"/>
    </source>
</evidence>
<dbReference type="PaxDb" id="2903-EOD38545"/>
<keyword evidence="3" id="KW-1185">Reference proteome</keyword>
<organism evidence="2 3">
    <name type="scientific">Emiliania huxleyi (strain CCMP1516)</name>
    <dbReference type="NCBI Taxonomy" id="280463"/>
    <lineage>
        <taxon>Eukaryota</taxon>
        <taxon>Haptista</taxon>
        <taxon>Haptophyta</taxon>
        <taxon>Prymnesiophyceae</taxon>
        <taxon>Isochrysidales</taxon>
        <taxon>Noelaerhabdaceae</taxon>
        <taxon>Emiliania</taxon>
    </lineage>
</organism>
<sequence length="143" mass="15124">MMLLAPVAAAGLSTAVFSLRPALQRARRAPPAAMLIEDQFYPDDDAGAEGLPDSLFGDDDSLDLGLVSMPLLQTPAQASFQRFRERMQQRRGGPQLGVNGEDNPIGRCILGDADPAAGTEGGNDLGFSLKETIFDSGDDVFGI</sequence>
<accession>A0A0D3KS10</accession>
<evidence type="ECO:0000313" key="2">
    <source>
        <dbReference type="EnsemblProtists" id="EOD38545"/>
    </source>
</evidence>
<protein>
    <submittedName>
        <fullName evidence="2">Uncharacterized protein</fullName>
    </submittedName>
</protein>
<evidence type="ECO:0000313" key="3">
    <source>
        <dbReference type="Proteomes" id="UP000013827"/>
    </source>
</evidence>
<name>A0A0D3KS10_EMIH1</name>
<proteinExistence type="predicted"/>
<dbReference type="RefSeq" id="XP_005790974.1">
    <property type="nucleotide sequence ID" value="XM_005790917.1"/>
</dbReference>